<comment type="catalytic activity">
    <reaction evidence="8">
        <text>a 4-O-methyl-alpha-D-glucuronosyl ester derivative + H2O = 4-O-methyl-alpha-D-glucuronate derivative + an alcohol + H(+)</text>
        <dbReference type="Rhea" id="RHEA:67452"/>
        <dbReference type="ChEBI" id="CHEBI:15377"/>
        <dbReference type="ChEBI" id="CHEBI:15378"/>
        <dbReference type="ChEBI" id="CHEBI:30879"/>
        <dbReference type="ChEBI" id="CHEBI:171667"/>
        <dbReference type="ChEBI" id="CHEBI:171668"/>
        <dbReference type="EC" id="3.1.1.117"/>
    </reaction>
    <physiologicalReaction direction="left-to-right" evidence="8">
        <dbReference type="Rhea" id="RHEA:67453"/>
    </physiologicalReaction>
</comment>
<accession>A0A4Y7T104</accession>
<reference evidence="12 13" key="1">
    <citation type="journal article" date="2019" name="Nat. Ecol. Evol.">
        <title>Megaphylogeny resolves global patterns of mushroom evolution.</title>
        <authorList>
            <person name="Varga T."/>
            <person name="Krizsan K."/>
            <person name="Foldi C."/>
            <person name="Dima B."/>
            <person name="Sanchez-Garcia M."/>
            <person name="Sanchez-Ramirez S."/>
            <person name="Szollosi G.J."/>
            <person name="Szarkandi J.G."/>
            <person name="Papp V."/>
            <person name="Albert L."/>
            <person name="Andreopoulos W."/>
            <person name="Angelini C."/>
            <person name="Antonin V."/>
            <person name="Barry K.W."/>
            <person name="Bougher N.L."/>
            <person name="Buchanan P."/>
            <person name="Buyck B."/>
            <person name="Bense V."/>
            <person name="Catcheside P."/>
            <person name="Chovatia M."/>
            <person name="Cooper J."/>
            <person name="Damon W."/>
            <person name="Desjardin D."/>
            <person name="Finy P."/>
            <person name="Geml J."/>
            <person name="Haridas S."/>
            <person name="Hughes K."/>
            <person name="Justo A."/>
            <person name="Karasinski D."/>
            <person name="Kautmanova I."/>
            <person name="Kiss B."/>
            <person name="Kocsube S."/>
            <person name="Kotiranta H."/>
            <person name="LaButti K.M."/>
            <person name="Lechner B.E."/>
            <person name="Liimatainen K."/>
            <person name="Lipzen A."/>
            <person name="Lukacs Z."/>
            <person name="Mihaltcheva S."/>
            <person name="Morgado L.N."/>
            <person name="Niskanen T."/>
            <person name="Noordeloos M.E."/>
            <person name="Ohm R.A."/>
            <person name="Ortiz-Santana B."/>
            <person name="Ovrebo C."/>
            <person name="Racz N."/>
            <person name="Riley R."/>
            <person name="Savchenko A."/>
            <person name="Shiryaev A."/>
            <person name="Soop K."/>
            <person name="Spirin V."/>
            <person name="Szebenyi C."/>
            <person name="Tomsovsky M."/>
            <person name="Tulloss R.E."/>
            <person name="Uehling J."/>
            <person name="Grigoriev I.V."/>
            <person name="Vagvolgyi C."/>
            <person name="Papp T."/>
            <person name="Martin F.M."/>
            <person name="Miettinen O."/>
            <person name="Hibbett D.S."/>
            <person name="Nagy L.G."/>
        </authorList>
    </citation>
    <scope>NUCLEOTIDE SEQUENCE [LARGE SCALE GENOMIC DNA]</scope>
    <source>
        <strain evidence="12 13">FP101781</strain>
    </source>
</reference>
<evidence type="ECO:0000256" key="9">
    <source>
        <dbReference type="ARBA" id="ARBA00026105"/>
    </source>
</evidence>
<dbReference type="InterPro" id="IPR029058">
    <property type="entry name" value="AB_hydrolase_fold"/>
</dbReference>
<keyword evidence="13" id="KW-1185">Reference proteome</keyword>
<feature type="signal peptide" evidence="10">
    <location>
        <begin position="1"/>
        <end position="22"/>
    </location>
</feature>
<protein>
    <recommendedName>
        <fullName evidence="9">(4-O-methyl)-D-glucuronate--lignin esterase</fullName>
        <ecNumber evidence="9">3.1.1.117</ecNumber>
    </recommendedName>
</protein>
<evidence type="ECO:0000313" key="13">
    <source>
        <dbReference type="Proteomes" id="UP000298030"/>
    </source>
</evidence>
<proteinExistence type="inferred from homology"/>
<gene>
    <name evidence="12" type="ORF">FA13DRAFT_1690958</name>
</gene>
<evidence type="ECO:0000256" key="2">
    <source>
        <dbReference type="ARBA" id="ARBA00010092"/>
    </source>
</evidence>
<evidence type="ECO:0000256" key="1">
    <source>
        <dbReference type="ARBA" id="ARBA00004613"/>
    </source>
</evidence>
<name>A0A4Y7T104_COPMI</name>
<comment type="caution">
    <text evidence="12">The sequence shown here is derived from an EMBL/GenBank/DDBJ whole genome shotgun (WGS) entry which is preliminary data.</text>
</comment>
<dbReference type="STRING" id="71717.A0A4Y7T104"/>
<dbReference type="OrthoDB" id="3781271at2759"/>
<dbReference type="EC" id="3.1.1.117" evidence="9"/>
<keyword evidence="4" id="KW-0964">Secreted</keyword>
<dbReference type="GO" id="GO:0046274">
    <property type="term" value="P:lignin catabolic process"/>
    <property type="evidence" value="ECO:0007669"/>
    <property type="project" value="UniProtKB-KW"/>
</dbReference>
<keyword evidence="5 10" id="KW-0732">Signal</keyword>
<organism evidence="12 13">
    <name type="scientific">Coprinellus micaceus</name>
    <name type="common">Glistening ink-cap mushroom</name>
    <name type="synonym">Coprinus micaceus</name>
    <dbReference type="NCBI Taxonomy" id="71717"/>
    <lineage>
        <taxon>Eukaryota</taxon>
        <taxon>Fungi</taxon>
        <taxon>Dikarya</taxon>
        <taxon>Basidiomycota</taxon>
        <taxon>Agaricomycotina</taxon>
        <taxon>Agaricomycetes</taxon>
        <taxon>Agaricomycetidae</taxon>
        <taxon>Agaricales</taxon>
        <taxon>Agaricineae</taxon>
        <taxon>Psathyrellaceae</taxon>
        <taxon>Coprinellus</taxon>
    </lineage>
</organism>
<dbReference type="Proteomes" id="UP000298030">
    <property type="component" value="Unassembled WGS sequence"/>
</dbReference>
<dbReference type="InterPro" id="IPR054579">
    <property type="entry name" value="GCE-like_dom"/>
</dbReference>
<keyword evidence="7" id="KW-0439">Lignin degradation</keyword>
<evidence type="ECO:0000256" key="3">
    <source>
        <dbReference type="ARBA" id="ARBA00022487"/>
    </source>
</evidence>
<dbReference type="AlphaFoldDB" id="A0A4Y7T104"/>
<dbReference type="GO" id="GO:0005576">
    <property type="term" value="C:extracellular region"/>
    <property type="evidence" value="ECO:0007669"/>
    <property type="project" value="UniProtKB-SubCell"/>
</dbReference>
<comment type="subcellular location">
    <subcellularLocation>
        <location evidence="1">Secreted</location>
    </subcellularLocation>
</comment>
<dbReference type="Pfam" id="PF22244">
    <property type="entry name" value="GCE_fung"/>
    <property type="match status" value="1"/>
</dbReference>
<keyword evidence="6" id="KW-0378">Hydrolase</keyword>
<evidence type="ECO:0000256" key="5">
    <source>
        <dbReference type="ARBA" id="ARBA00022729"/>
    </source>
</evidence>
<evidence type="ECO:0000259" key="11">
    <source>
        <dbReference type="Pfam" id="PF22244"/>
    </source>
</evidence>
<feature type="chain" id="PRO_5021207647" description="(4-O-methyl)-D-glucuronate--lignin esterase" evidence="10">
    <location>
        <begin position="23"/>
        <end position="394"/>
    </location>
</feature>
<comment type="similarity">
    <text evidence="2">Belongs to the carbohydrate esterase 15 (CE15) family.</text>
</comment>
<keyword evidence="3" id="KW-0719">Serine esterase</keyword>
<evidence type="ECO:0000256" key="10">
    <source>
        <dbReference type="SAM" id="SignalP"/>
    </source>
</evidence>
<dbReference type="Gene3D" id="3.40.50.1820">
    <property type="entry name" value="alpha/beta hydrolase"/>
    <property type="match status" value="1"/>
</dbReference>
<evidence type="ECO:0000256" key="4">
    <source>
        <dbReference type="ARBA" id="ARBA00022525"/>
    </source>
</evidence>
<feature type="domain" description="4-O-methyl-glucuronoyl methylesterase-like" evidence="11">
    <location>
        <begin position="92"/>
        <end position="326"/>
    </location>
</feature>
<evidence type="ECO:0000256" key="7">
    <source>
        <dbReference type="ARBA" id="ARBA00023185"/>
    </source>
</evidence>
<evidence type="ECO:0000313" key="12">
    <source>
        <dbReference type="EMBL" id="TEB27846.1"/>
    </source>
</evidence>
<dbReference type="GO" id="GO:0052689">
    <property type="term" value="F:carboxylic ester hydrolase activity"/>
    <property type="evidence" value="ECO:0007669"/>
    <property type="project" value="UniProtKB-KW"/>
</dbReference>
<evidence type="ECO:0000256" key="6">
    <source>
        <dbReference type="ARBA" id="ARBA00022801"/>
    </source>
</evidence>
<dbReference type="SUPFAM" id="SSF53474">
    <property type="entry name" value="alpha/beta-Hydrolases"/>
    <property type="match status" value="1"/>
</dbReference>
<sequence length="394" mass="42651">MAIRFFRYALVLLSFSLGVADACTSLPATLSYKNAKLPDPFTFYDGQKVTTKSDWECRRQEILELLQRTEYGTLPLKPSSVTGTLQGTTLTVNVSHEGKNISFAARVDIPSTGGPVPALIALGGTSLPPLPGVATIIFNNDDIAQQSIGNRGQGKFFNIYGRSHSAGAFTASTWGVSRIIDVLETLPGSPIDVKKLAITGCSRNAKAAIAIGAFEPRIALTLPQESGSGGTGSWRITDSTPQSGGIILPNSTQTAWQVVQNYAWFSPLFDSYARRVTELPTDHHLLAALIAPRALLVVEHSTMDWLVPRSTWGCMKAAHKVFIALGVADRMGISYVGGHNHCQFPASQSSDLFAFVDKFLFDKETVTDIVKTDTNAEFGYSESQWVDWATPTLT</sequence>
<dbReference type="EMBL" id="QPFP01000036">
    <property type="protein sequence ID" value="TEB27846.1"/>
    <property type="molecule type" value="Genomic_DNA"/>
</dbReference>
<evidence type="ECO:0000256" key="8">
    <source>
        <dbReference type="ARBA" id="ARBA00024511"/>
    </source>
</evidence>